<dbReference type="AlphaFoldDB" id="A0A816MG66"/>
<dbReference type="PANTHER" id="PTHR17039:SF1">
    <property type="entry name" value="U3 SMALL NUCLEOLAR RIBONUCLEOPROTEIN PROTEIN MPP10"/>
    <property type="match status" value="1"/>
</dbReference>
<dbReference type="GO" id="GO:0034457">
    <property type="term" value="C:Mpp10 complex"/>
    <property type="evidence" value="ECO:0007669"/>
    <property type="project" value="InterPro"/>
</dbReference>
<feature type="compositionally biased region" description="Basic residues" evidence="2">
    <location>
        <begin position="184"/>
        <end position="194"/>
    </location>
</feature>
<organism evidence="3">
    <name type="scientific">Brassica napus</name>
    <name type="common">Rape</name>
    <dbReference type="NCBI Taxonomy" id="3708"/>
    <lineage>
        <taxon>Eukaryota</taxon>
        <taxon>Viridiplantae</taxon>
        <taxon>Streptophyta</taxon>
        <taxon>Embryophyta</taxon>
        <taxon>Tracheophyta</taxon>
        <taxon>Spermatophyta</taxon>
        <taxon>Magnoliopsida</taxon>
        <taxon>eudicotyledons</taxon>
        <taxon>Gunneridae</taxon>
        <taxon>Pentapetalae</taxon>
        <taxon>rosids</taxon>
        <taxon>malvids</taxon>
        <taxon>Brassicales</taxon>
        <taxon>Brassicaceae</taxon>
        <taxon>Brassiceae</taxon>
        <taxon>Brassica</taxon>
    </lineage>
</organism>
<dbReference type="Proteomes" id="UP001295469">
    <property type="component" value="Chromosome C07"/>
</dbReference>
<gene>
    <name evidence="3" type="ORF">DARMORV10_C07P25370.1</name>
</gene>
<keyword evidence="1" id="KW-0175">Coiled coil</keyword>
<evidence type="ECO:0000256" key="2">
    <source>
        <dbReference type="SAM" id="MobiDB-lite"/>
    </source>
</evidence>
<dbReference type="GO" id="GO:0005732">
    <property type="term" value="C:sno(s)RNA-containing ribonucleoprotein complex"/>
    <property type="evidence" value="ECO:0007669"/>
    <property type="project" value="InterPro"/>
</dbReference>
<sequence>MRDVIEDEEAGDGDQVLIVLKHCNENLSTHEKELLKLQSKIDQMEKANFDPKHWTMQGELNLCMTFLVERPPPVITEEVTASLEDMIKSRIIEHDSKSKKGLAEVYEEEYVQKSNPLFAPSTFSDELKKEVIEEMSIQTNVPAIAMEEVAPLAVSDAAMLAPEEMFSGTGKIKEDSELTQEERKRRRAKKKRKFKAESAKQPVKKARDTTSTEMSKTGIFSYSNMT</sequence>
<feature type="compositionally biased region" description="Basic and acidic residues" evidence="2">
    <location>
        <begin position="171"/>
        <end position="183"/>
    </location>
</feature>
<proteinExistence type="predicted"/>
<accession>A0A816MG66</accession>
<dbReference type="InterPro" id="IPR012173">
    <property type="entry name" value="Mpp10"/>
</dbReference>
<protein>
    <submittedName>
        <fullName evidence="3">(rape) hypothetical protein</fullName>
    </submittedName>
</protein>
<evidence type="ECO:0000313" key="3">
    <source>
        <dbReference type="EMBL" id="CAF1986212.1"/>
    </source>
</evidence>
<reference evidence="3" key="1">
    <citation type="submission" date="2021-01" db="EMBL/GenBank/DDBJ databases">
        <authorList>
            <consortium name="Genoscope - CEA"/>
            <person name="William W."/>
        </authorList>
    </citation>
    <scope>NUCLEOTIDE SEQUENCE</scope>
</reference>
<feature type="compositionally biased region" description="Polar residues" evidence="2">
    <location>
        <begin position="211"/>
        <end position="226"/>
    </location>
</feature>
<dbReference type="Pfam" id="PF04006">
    <property type="entry name" value="Mpp10"/>
    <property type="match status" value="2"/>
</dbReference>
<name>A0A816MG66_BRANA</name>
<dbReference type="PANTHER" id="PTHR17039">
    <property type="entry name" value="U3 SMALL NUCLEOLAR RIBONUCLEOPROTEIN PROTEIN MPP10"/>
    <property type="match status" value="1"/>
</dbReference>
<feature type="region of interest" description="Disordered" evidence="2">
    <location>
        <begin position="165"/>
        <end position="226"/>
    </location>
</feature>
<dbReference type="EMBL" id="HG994371">
    <property type="protein sequence ID" value="CAF1986212.1"/>
    <property type="molecule type" value="Genomic_DNA"/>
</dbReference>
<feature type="coiled-coil region" evidence="1">
    <location>
        <begin position="20"/>
        <end position="47"/>
    </location>
</feature>
<dbReference type="GO" id="GO:0006364">
    <property type="term" value="P:rRNA processing"/>
    <property type="evidence" value="ECO:0007669"/>
    <property type="project" value="InterPro"/>
</dbReference>
<evidence type="ECO:0000256" key="1">
    <source>
        <dbReference type="SAM" id="Coils"/>
    </source>
</evidence>